<gene>
    <name evidence="2" type="ORF">ASPGLDRAFT_47396</name>
</gene>
<dbReference type="Proteomes" id="UP000184300">
    <property type="component" value="Unassembled WGS sequence"/>
</dbReference>
<feature type="region of interest" description="Disordered" evidence="1">
    <location>
        <begin position="63"/>
        <end position="117"/>
    </location>
</feature>
<evidence type="ECO:0000313" key="3">
    <source>
        <dbReference type="Proteomes" id="UP000184300"/>
    </source>
</evidence>
<dbReference type="EMBL" id="KV878898">
    <property type="protein sequence ID" value="OJJ83726.1"/>
    <property type="molecule type" value="Genomic_DNA"/>
</dbReference>
<dbReference type="AlphaFoldDB" id="A0A1L9VII0"/>
<evidence type="ECO:0000256" key="1">
    <source>
        <dbReference type="SAM" id="MobiDB-lite"/>
    </source>
</evidence>
<name>A0A1L9VII0_ASPGL</name>
<organism evidence="2 3">
    <name type="scientific">Aspergillus glaucus CBS 516.65</name>
    <dbReference type="NCBI Taxonomy" id="1160497"/>
    <lineage>
        <taxon>Eukaryota</taxon>
        <taxon>Fungi</taxon>
        <taxon>Dikarya</taxon>
        <taxon>Ascomycota</taxon>
        <taxon>Pezizomycotina</taxon>
        <taxon>Eurotiomycetes</taxon>
        <taxon>Eurotiomycetidae</taxon>
        <taxon>Eurotiales</taxon>
        <taxon>Aspergillaceae</taxon>
        <taxon>Aspergillus</taxon>
        <taxon>Aspergillus subgen. Aspergillus</taxon>
    </lineage>
</organism>
<dbReference type="VEuPathDB" id="FungiDB:ASPGLDRAFT_47396"/>
<dbReference type="GeneID" id="34462929"/>
<feature type="non-terminal residue" evidence="2">
    <location>
        <position position="131"/>
    </location>
</feature>
<dbReference type="STRING" id="1160497.A0A1L9VII0"/>
<accession>A0A1L9VII0</accession>
<dbReference type="OrthoDB" id="4507940at2759"/>
<reference evidence="3" key="1">
    <citation type="journal article" date="2017" name="Genome Biol.">
        <title>Comparative genomics reveals high biological diversity and specific adaptations in the industrially and medically important fungal genus Aspergillus.</title>
        <authorList>
            <person name="de Vries R.P."/>
            <person name="Riley R."/>
            <person name="Wiebenga A."/>
            <person name="Aguilar-Osorio G."/>
            <person name="Amillis S."/>
            <person name="Uchima C.A."/>
            <person name="Anderluh G."/>
            <person name="Asadollahi M."/>
            <person name="Askin M."/>
            <person name="Barry K."/>
            <person name="Battaglia E."/>
            <person name="Bayram O."/>
            <person name="Benocci T."/>
            <person name="Braus-Stromeyer S.A."/>
            <person name="Caldana C."/>
            <person name="Canovas D."/>
            <person name="Cerqueira G.C."/>
            <person name="Chen F."/>
            <person name="Chen W."/>
            <person name="Choi C."/>
            <person name="Clum A."/>
            <person name="Dos Santos R.A."/>
            <person name="Damasio A.R."/>
            <person name="Diallinas G."/>
            <person name="Emri T."/>
            <person name="Fekete E."/>
            <person name="Flipphi M."/>
            <person name="Freyberg S."/>
            <person name="Gallo A."/>
            <person name="Gournas C."/>
            <person name="Habgood R."/>
            <person name="Hainaut M."/>
            <person name="Harispe M.L."/>
            <person name="Henrissat B."/>
            <person name="Hilden K.S."/>
            <person name="Hope R."/>
            <person name="Hossain A."/>
            <person name="Karabika E."/>
            <person name="Karaffa L."/>
            <person name="Karanyi Z."/>
            <person name="Krasevec N."/>
            <person name="Kuo A."/>
            <person name="Kusch H."/>
            <person name="LaButti K."/>
            <person name="Lagendijk E.L."/>
            <person name="Lapidus A."/>
            <person name="Levasseur A."/>
            <person name="Lindquist E."/>
            <person name="Lipzen A."/>
            <person name="Logrieco A.F."/>
            <person name="MacCabe A."/>
            <person name="Maekelae M.R."/>
            <person name="Malavazi I."/>
            <person name="Melin P."/>
            <person name="Meyer V."/>
            <person name="Mielnichuk N."/>
            <person name="Miskei M."/>
            <person name="Molnar A.P."/>
            <person name="Mule G."/>
            <person name="Ngan C.Y."/>
            <person name="Orejas M."/>
            <person name="Orosz E."/>
            <person name="Ouedraogo J.P."/>
            <person name="Overkamp K.M."/>
            <person name="Park H.-S."/>
            <person name="Perrone G."/>
            <person name="Piumi F."/>
            <person name="Punt P.J."/>
            <person name="Ram A.F."/>
            <person name="Ramon A."/>
            <person name="Rauscher S."/>
            <person name="Record E."/>
            <person name="Riano-Pachon D.M."/>
            <person name="Robert V."/>
            <person name="Roehrig J."/>
            <person name="Ruller R."/>
            <person name="Salamov A."/>
            <person name="Salih N.S."/>
            <person name="Samson R.A."/>
            <person name="Sandor E."/>
            <person name="Sanguinetti M."/>
            <person name="Schuetze T."/>
            <person name="Sepcic K."/>
            <person name="Shelest E."/>
            <person name="Sherlock G."/>
            <person name="Sophianopoulou V."/>
            <person name="Squina F.M."/>
            <person name="Sun H."/>
            <person name="Susca A."/>
            <person name="Todd R.B."/>
            <person name="Tsang A."/>
            <person name="Unkles S.E."/>
            <person name="van de Wiele N."/>
            <person name="van Rossen-Uffink D."/>
            <person name="Oliveira J.V."/>
            <person name="Vesth T.C."/>
            <person name="Visser J."/>
            <person name="Yu J.-H."/>
            <person name="Zhou M."/>
            <person name="Andersen M.R."/>
            <person name="Archer D.B."/>
            <person name="Baker S.E."/>
            <person name="Benoit I."/>
            <person name="Brakhage A.A."/>
            <person name="Braus G.H."/>
            <person name="Fischer R."/>
            <person name="Frisvad J.C."/>
            <person name="Goldman G.H."/>
            <person name="Houbraken J."/>
            <person name="Oakley B."/>
            <person name="Pocsi I."/>
            <person name="Scazzocchio C."/>
            <person name="Seiboth B."/>
            <person name="vanKuyk P.A."/>
            <person name="Wortman J."/>
            <person name="Dyer P.S."/>
            <person name="Grigoriev I.V."/>
        </authorList>
    </citation>
    <scope>NUCLEOTIDE SEQUENCE [LARGE SCALE GENOMIC DNA]</scope>
    <source>
        <strain evidence="3">CBS 516.65</strain>
    </source>
</reference>
<proteinExistence type="predicted"/>
<sequence length="131" mass="14530">MCTTRFDIKEEQRLILQEYLLDHEMAASAEALDVQTHAFKAISDDEEDVKICLDTPAATSIMQATPDVPPLSAVTAGKRPAVTSDNEEDSNADEFADPDKNRASPSPDFPDTQHRVSGRIRKKLRLLDGYI</sequence>
<feature type="compositionally biased region" description="Acidic residues" evidence="1">
    <location>
        <begin position="85"/>
        <end position="96"/>
    </location>
</feature>
<dbReference type="RefSeq" id="XP_022400424.1">
    <property type="nucleotide sequence ID" value="XM_022546668.1"/>
</dbReference>
<keyword evidence="3" id="KW-1185">Reference proteome</keyword>
<evidence type="ECO:0000313" key="2">
    <source>
        <dbReference type="EMBL" id="OJJ83726.1"/>
    </source>
</evidence>
<protein>
    <submittedName>
        <fullName evidence="2">Uncharacterized protein</fullName>
    </submittedName>
</protein>